<dbReference type="GeneID" id="77933470"/>
<reference evidence="1 2" key="1">
    <citation type="submission" date="2021-06" db="EMBL/GenBank/DDBJ databases">
        <authorList>
            <person name="Chen R."/>
            <person name="Qin H."/>
            <person name="He S."/>
            <person name="Han P."/>
            <person name="Xu F."/>
            <person name="Sun H."/>
            <person name="Fan H."/>
            <person name="Tong Y."/>
        </authorList>
    </citation>
    <scope>NUCLEOTIDE SEQUENCE [LARGE SCALE GENOMIC DNA]</scope>
</reference>
<keyword evidence="2" id="KW-1185">Reference proteome</keyword>
<organism evidence="1 2">
    <name type="scientific">Vibrio phage BUCT194</name>
    <dbReference type="NCBI Taxonomy" id="2859072"/>
    <lineage>
        <taxon>Viruses</taxon>
        <taxon>Duplodnaviria</taxon>
        <taxon>Heunggongvirae</taxon>
        <taxon>Uroviricota</taxon>
        <taxon>Caudoviricetes</taxon>
        <taxon>Schitoviridae</taxon>
        <taxon>Varunavirus</taxon>
        <taxon>Varunavirus BUCT194</taxon>
    </lineage>
</organism>
<evidence type="ECO:0000313" key="2">
    <source>
        <dbReference type="Proteomes" id="UP000828026"/>
    </source>
</evidence>
<accession>A0AAE8XFA6</accession>
<name>A0AAE8XFA6_9CAUD</name>
<protein>
    <submittedName>
        <fullName evidence="1">Uncharacterized protein</fullName>
    </submittedName>
</protein>
<proteinExistence type="predicted"/>
<evidence type="ECO:0000313" key="1">
    <source>
        <dbReference type="EMBL" id="UAW01116.1"/>
    </source>
</evidence>
<dbReference type="KEGG" id="vg:77933470"/>
<dbReference type="RefSeq" id="YP_010657551.1">
    <property type="nucleotide sequence ID" value="NC_070848.1"/>
</dbReference>
<dbReference type="EMBL" id="MZ447858">
    <property type="protein sequence ID" value="UAW01116.1"/>
    <property type="molecule type" value="Genomic_DNA"/>
</dbReference>
<dbReference type="Proteomes" id="UP000828026">
    <property type="component" value="Segment"/>
</dbReference>
<sequence>MIKLILIGATLLNIDGHQVKQCQYRAPDSDNPVILTTYVPEWGDCKRVIKL</sequence>